<dbReference type="PANTHER" id="PTHR11106">
    <property type="entry name" value="GANGLIOSIDE INDUCED DIFFERENTIATION ASSOCIATED PROTEIN 2-RELATED"/>
    <property type="match status" value="1"/>
</dbReference>
<keyword evidence="2" id="KW-1185">Reference proteome</keyword>
<protein>
    <submittedName>
        <fullName evidence="1">Uncharacterized protein</fullName>
    </submittedName>
</protein>
<accession>A0AAW0PBE0</accession>
<evidence type="ECO:0000313" key="2">
    <source>
        <dbReference type="Proteomes" id="UP001460270"/>
    </source>
</evidence>
<gene>
    <name evidence="1" type="ORF">WMY93_013898</name>
</gene>
<dbReference type="Gene3D" id="3.40.220.10">
    <property type="entry name" value="Leucine Aminopeptidase, subunit E, domain 1"/>
    <property type="match status" value="1"/>
</dbReference>
<dbReference type="AlphaFoldDB" id="A0AAW0PBE0"/>
<dbReference type="PANTHER" id="PTHR11106:SF72">
    <property type="entry name" value="GANGLIOSIDE-INDUCED DIFFERENTIATION-ASSOCIATED PROTEIN 2"/>
    <property type="match status" value="1"/>
</dbReference>
<dbReference type="SUPFAM" id="SSF52949">
    <property type="entry name" value="Macro domain-like"/>
    <property type="match status" value="1"/>
</dbReference>
<name>A0AAW0PBE0_9GOBI</name>
<reference evidence="2" key="1">
    <citation type="submission" date="2024-04" db="EMBL/GenBank/DDBJ databases">
        <title>Salinicola lusitanus LLJ914,a marine bacterium isolated from the Okinawa Trough.</title>
        <authorList>
            <person name="Li J."/>
        </authorList>
    </citation>
    <scope>NUCLEOTIDE SEQUENCE [LARGE SCALE GENOMIC DNA]</scope>
</reference>
<evidence type="ECO:0000313" key="1">
    <source>
        <dbReference type="EMBL" id="KAK7913687.1"/>
    </source>
</evidence>
<organism evidence="1 2">
    <name type="scientific">Mugilogobius chulae</name>
    <name type="common">yellowstripe goby</name>
    <dbReference type="NCBI Taxonomy" id="88201"/>
    <lineage>
        <taxon>Eukaryota</taxon>
        <taxon>Metazoa</taxon>
        <taxon>Chordata</taxon>
        <taxon>Craniata</taxon>
        <taxon>Vertebrata</taxon>
        <taxon>Euteleostomi</taxon>
        <taxon>Actinopterygii</taxon>
        <taxon>Neopterygii</taxon>
        <taxon>Teleostei</taxon>
        <taxon>Neoteleostei</taxon>
        <taxon>Acanthomorphata</taxon>
        <taxon>Gobiaria</taxon>
        <taxon>Gobiiformes</taxon>
        <taxon>Gobioidei</taxon>
        <taxon>Gobiidae</taxon>
        <taxon>Gobionellinae</taxon>
        <taxon>Mugilogobius</taxon>
    </lineage>
</organism>
<comment type="caution">
    <text evidence="1">The sequence shown here is derived from an EMBL/GenBank/DDBJ whole genome shotgun (WGS) entry which is preliminary data.</text>
</comment>
<dbReference type="Proteomes" id="UP001460270">
    <property type="component" value="Unassembled WGS sequence"/>
</dbReference>
<dbReference type="EMBL" id="JBBPFD010000009">
    <property type="protein sequence ID" value="KAK7913687.1"/>
    <property type="molecule type" value="Genomic_DNA"/>
</dbReference>
<proteinExistence type="predicted"/>
<dbReference type="InterPro" id="IPR043472">
    <property type="entry name" value="Macro_dom-like"/>
</dbReference>
<sequence length="115" mass="12952">MDPLGARSQFVDTQTLPTWQQQIDENDQQFIHDHSDSLDSQPAFTSPFPCTPEINRKIILHVGDVALLNCTAIVNTSNESLSDKNPVSDMIHHLAGPELREELFKLKGCRTERPN</sequence>